<dbReference type="RefSeq" id="WP_130966205.1">
    <property type="nucleotide sequence ID" value="NZ_SIXI01000001.1"/>
</dbReference>
<evidence type="ECO:0000256" key="1">
    <source>
        <dbReference type="SAM" id="MobiDB-lite"/>
    </source>
</evidence>
<dbReference type="PANTHER" id="PTHR30441:SF8">
    <property type="entry name" value="DUF748 DOMAIN-CONTAINING PROTEIN"/>
    <property type="match status" value="1"/>
</dbReference>
<protein>
    <submittedName>
        <fullName evidence="2">DUF748 domain-containing protein</fullName>
    </submittedName>
</protein>
<proteinExistence type="predicted"/>
<feature type="region of interest" description="Disordered" evidence="1">
    <location>
        <begin position="345"/>
        <end position="375"/>
    </location>
</feature>
<dbReference type="PANTHER" id="PTHR30441">
    <property type="entry name" value="DUF748 DOMAIN-CONTAINING PROTEIN"/>
    <property type="match status" value="1"/>
</dbReference>
<evidence type="ECO:0000313" key="2">
    <source>
        <dbReference type="EMBL" id="TBO34255.1"/>
    </source>
</evidence>
<dbReference type="InterPro" id="IPR008023">
    <property type="entry name" value="DUF748"/>
</dbReference>
<organism evidence="2 3">
    <name type="scientific">Aquabacterium lacunae</name>
    <dbReference type="NCBI Taxonomy" id="2528630"/>
    <lineage>
        <taxon>Bacteria</taxon>
        <taxon>Pseudomonadati</taxon>
        <taxon>Pseudomonadota</taxon>
        <taxon>Betaproteobacteria</taxon>
        <taxon>Burkholderiales</taxon>
        <taxon>Aquabacterium</taxon>
    </lineage>
</organism>
<dbReference type="OrthoDB" id="9757969at2"/>
<feature type="compositionally biased region" description="Polar residues" evidence="1">
    <location>
        <begin position="351"/>
        <end position="365"/>
    </location>
</feature>
<dbReference type="InterPro" id="IPR052894">
    <property type="entry name" value="AsmA-related"/>
</dbReference>
<feature type="region of interest" description="Disordered" evidence="1">
    <location>
        <begin position="1"/>
        <end position="21"/>
    </location>
</feature>
<gene>
    <name evidence="2" type="ORF">EYS42_02160</name>
</gene>
<comment type="caution">
    <text evidence="2">The sequence shown here is derived from an EMBL/GenBank/DDBJ whole genome shotgun (WGS) entry which is preliminary data.</text>
</comment>
<sequence>MNAPTDTPTSPLASGARPTQSRRWLRPTAVAAAVLATWGLGVGVGLPRLIQSQVEQQGEAALGVPVQVGAVRLSPLTLALEIDRLEVGPPQARWLRVGQARVRPSLESLWRLAPVIAEVQLVAPQVTLVRTGDTTFNITPVLERLRARPASPDTGEPARFAVANIAVRDGRFVFDDQVLQQHHTIDQLALGIPFLSNLPVFIDSQVQPLLKARVDGSPLTMSGQTLPFKDGRQSTLNLQWQQVDVAHWLRAAQPFLPAEWGVSPQGGTLSTDLTLHFEQPAKAAPVVRLTGQASLDRLGLSATRLPGLGQTTLGWQSLKVQGLDTQPLRQQARVGQVSLQGLTLAVRPATGQPTRSTPAARSQPSPRAEAAQASPWQWAVGTASLQASRIDVQTAALPWPQLTALQAQVKGLSNDPKAAAAAWQLALSDEHGGQVKADGTVHLPSAHTDLTVALQDVQVPAWLKPLEAGLDLPVALRQGKVSAQWPLAVQWAARADAPAALSLKDGTVQLADWQARTRPSRSTPLPLQAEQIDFQRLSLQGIQAVVPLTGNTPPQARVADTVLEGFNARVQQGDLKLALQQTRLQVRNASTDLKQPVQLDLQARTPGQGTLAVQGEVRPQPLNAKLKVKARQLDLSPLQPLLAPHVNVVLASGRAQADGQLTLQRGAGSTPALKAGYQGMVGLNELKLLDTVNDGTLLSWRQLALNRAQFDWQDDGQKAPQLNADLGQIQLADFFGRVIVNADGRLNLAQIVKQASQTEPTSLTTPQAPTGSPTSTAPASPAAPAPAAPNASAAAPASPASERPTPVMDLRWQGITLAQGRVDFTDLFIKPNYSANLTRIGGTVSAVAARNPEPATVDIAGSVDDAAPLKISGRIHPLGPTLFTDIQASAKGVELTRLSPYAARYAGYNIDKGSLSMDVSYKVDGGKLAAENRIFLDQLTFGERNNSPDATHLPVQLAVALLKNSRGEIDINLPISGSINDPQFSVGGILWKVVVNLVTKALTAPFSLLMGGGGEEMSFVAFAPGSAVLDDTARKRLDALGAKLADKGGLKLDATGWADAGSDTEGLRDEHVRQLMRAAKAKATGQAVEDTEVAPAEEAQWLAAAYKAADIKKPRNLVGLAKTLPPAEMKALLRASAPTGNEALTRLANQRGNAVKAYLVQKVPADRVLLTASKLNPEKAADDKGPVTRVQLGVK</sequence>
<name>A0A4Q9H538_9BURK</name>
<dbReference type="EMBL" id="SIXI01000001">
    <property type="protein sequence ID" value="TBO34255.1"/>
    <property type="molecule type" value="Genomic_DNA"/>
</dbReference>
<feature type="compositionally biased region" description="Low complexity" evidence="1">
    <location>
        <begin position="788"/>
        <end position="805"/>
    </location>
</feature>
<dbReference type="AlphaFoldDB" id="A0A4Q9H538"/>
<reference evidence="2 3" key="1">
    <citation type="submission" date="2019-02" db="EMBL/GenBank/DDBJ databases">
        <title>Aquabacterium sp. strain KMB7.</title>
        <authorList>
            <person name="Chen W.-M."/>
        </authorList>
    </citation>
    <scope>NUCLEOTIDE SEQUENCE [LARGE SCALE GENOMIC DNA]</scope>
    <source>
        <strain evidence="2 3">KMB7</strain>
    </source>
</reference>
<dbReference type="GO" id="GO:0005886">
    <property type="term" value="C:plasma membrane"/>
    <property type="evidence" value="ECO:0007669"/>
    <property type="project" value="TreeGrafter"/>
</dbReference>
<dbReference type="Proteomes" id="UP000292120">
    <property type="component" value="Unassembled WGS sequence"/>
</dbReference>
<evidence type="ECO:0000313" key="3">
    <source>
        <dbReference type="Proteomes" id="UP000292120"/>
    </source>
</evidence>
<feature type="region of interest" description="Disordered" evidence="1">
    <location>
        <begin position="756"/>
        <end position="805"/>
    </location>
</feature>
<dbReference type="Pfam" id="PF05359">
    <property type="entry name" value="DUF748"/>
    <property type="match status" value="2"/>
</dbReference>
<feature type="compositionally biased region" description="Low complexity" evidence="1">
    <location>
        <begin position="764"/>
        <end position="780"/>
    </location>
</feature>
<accession>A0A4Q9H538</accession>
<keyword evidence="3" id="KW-1185">Reference proteome</keyword>
<dbReference type="GO" id="GO:0090313">
    <property type="term" value="P:regulation of protein targeting to membrane"/>
    <property type="evidence" value="ECO:0007669"/>
    <property type="project" value="TreeGrafter"/>
</dbReference>